<accession>A0A2A6CDT8</accession>
<gene>
    <name evidence="1" type="primary">WBGene00206316</name>
</gene>
<name>A0A2A6CDT8_PRIPA</name>
<reference evidence="2" key="1">
    <citation type="journal article" date="2008" name="Nat. Genet.">
        <title>The Pristionchus pacificus genome provides a unique perspective on nematode lifestyle and parasitism.</title>
        <authorList>
            <person name="Dieterich C."/>
            <person name="Clifton S.W."/>
            <person name="Schuster L.N."/>
            <person name="Chinwalla A."/>
            <person name="Delehaunty K."/>
            <person name="Dinkelacker I."/>
            <person name="Fulton L."/>
            <person name="Fulton R."/>
            <person name="Godfrey J."/>
            <person name="Minx P."/>
            <person name="Mitreva M."/>
            <person name="Roeseler W."/>
            <person name="Tian H."/>
            <person name="Witte H."/>
            <person name="Yang S.P."/>
            <person name="Wilson R.K."/>
            <person name="Sommer R.J."/>
        </authorList>
    </citation>
    <scope>NUCLEOTIDE SEQUENCE [LARGE SCALE GENOMIC DNA]</scope>
    <source>
        <strain evidence="2">PS312</strain>
    </source>
</reference>
<organism evidence="1 2">
    <name type="scientific">Pristionchus pacificus</name>
    <name type="common">Parasitic nematode worm</name>
    <dbReference type="NCBI Taxonomy" id="54126"/>
    <lineage>
        <taxon>Eukaryota</taxon>
        <taxon>Metazoa</taxon>
        <taxon>Ecdysozoa</taxon>
        <taxon>Nematoda</taxon>
        <taxon>Chromadorea</taxon>
        <taxon>Rhabditida</taxon>
        <taxon>Rhabditina</taxon>
        <taxon>Diplogasteromorpha</taxon>
        <taxon>Diplogasteroidea</taxon>
        <taxon>Neodiplogasteridae</taxon>
        <taxon>Pristionchus</taxon>
    </lineage>
</organism>
<reference evidence="1" key="2">
    <citation type="submission" date="2022-06" db="UniProtKB">
        <authorList>
            <consortium name="EnsemblMetazoa"/>
        </authorList>
    </citation>
    <scope>IDENTIFICATION</scope>
    <source>
        <strain evidence="1">PS312</strain>
    </source>
</reference>
<dbReference type="EnsemblMetazoa" id="PPA33456.1">
    <property type="protein sequence ID" value="PPA33456.1"/>
    <property type="gene ID" value="WBGene00206316"/>
</dbReference>
<dbReference type="Proteomes" id="UP000005239">
    <property type="component" value="Unassembled WGS sequence"/>
</dbReference>
<protein>
    <submittedName>
        <fullName evidence="1">Uncharacterized protein</fullName>
    </submittedName>
</protein>
<evidence type="ECO:0000313" key="2">
    <source>
        <dbReference type="Proteomes" id="UP000005239"/>
    </source>
</evidence>
<accession>A0A8R1YJN9</accession>
<evidence type="ECO:0000313" key="1">
    <source>
        <dbReference type="EnsemblMetazoa" id="PPA33456.1"/>
    </source>
</evidence>
<sequence length="168" mass="19370">MIAVKWRDDDYSYFELYLAYQLNNATTVRLCVPPVAANHGCYRKQTESQHDHLFRVLSIERIEYKLKNNPITHTRSTPPTPVAAAAHSPSESLVIVCEMLERWSSWNQRLAANPRTTGMHAARKQRQIFRHRLCIATRNPVHKVGKLLAIKKTPNYLKQGEYALLTNC</sequence>
<dbReference type="AlphaFoldDB" id="A0A2A6CDT8"/>
<proteinExistence type="predicted"/>
<keyword evidence="2" id="KW-1185">Reference proteome</keyword>